<sequence>MDDAKERLDLTALHEFLEHWRWIAISSQDPEAHRHMIDVADRLERGENVPATPWSEAKKQMGL</sequence>
<evidence type="ECO:0000313" key="1">
    <source>
        <dbReference type="EMBL" id="GHD27278.1"/>
    </source>
</evidence>
<dbReference type="Pfam" id="PF19760">
    <property type="entry name" value="DUF6247"/>
    <property type="match status" value="1"/>
</dbReference>
<keyword evidence="2" id="KW-1185">Reference proteome</keyword>
<name>A0A918XEQ8_9ACTN</name>
<protein>
    <submittedName>
        <fullName evidence="1">Uncharacterized protein</fullName>
    </submittedName>
</protein>
<dbReference type="AlphaFoldDB" id="A0A918XEQ8"/>
<dbReference type="EMBL" id="BMXL01000012">
    <property type="protein sequence ID" value="GHD27278.1"/>
    <property type="molecule type" value="Genomic_DNA"/>
</dbReference>
<organism evidence="1 2">
    <name type="scientific">Nocardiopsis kunsanensis</name>
    <dbReference type="NCBI Taxonomy" id="141693"/>
    <lineage>
        <taxon>Bacteria</taxon>
        <taxon>Bacillati</taxon>
        <taxon>Actinomycetota</taxon>
        <taxon>Actinomycetes</taxon>
        <taxon>Streptosporangiales</taxon>
        <taxon>Nocardiopsidaceae</taxon>
        <taxon>Nocardiopsis</taxon>
    </lineage>
</organism>
<reference evidence="1 2" key="1">
    <citation type="journal article" date="2014" name="Int. J. Syst. Evol. Microbiol.">
        <title>Complete genome sequence of Corynebacterium casei LMG S-19264T (=DSM 44701T), isolated from a smear-ripened cheese.</title>
        <authorList>
            <consortium name="US DOE Joint Genome Institute (JGI-PGF)"/>
            <person name="Walter F."/>
            <person name="Albersmeier A."/>
            <person name="Kalinowski J."/>
            <person name="Ruckert C."/>
        </authorList>
    </citation>
    <scope>NUCLEOTIDE SEQUENCE [LARGE SCALE GENOMIC DNA]</scope>
    <source>
        <strain evidence="1 2">KCTC 19473</strain>
    </source>
</reference>
<evidence type="ECO:0000313" key="2">
    <source>
        <dbReference type="Proteomes" id="UP000654947"/>
    </source>
</evidence>
<dbReference type="InterPro" id="IPR046214">
    <property type="entry name" value="DUF6247"/>
</dbReference>
<proteinExistence type="predicted"/>
<dbReference type="Proteomes" id="UP000654947">
    <property type="component" value="Unassembled WGS sequence"/>
</dbReference>
<comment type="caution">
    <text evidence="1">The sequence shown here is derived from an EMBL/GenBank/DDBJ whole genome shotgun (WGS) entry which is preliminary data.</text>
</comment>
<accession>A0A918XEQ8</accession>
<gene>
    <name evidence="1" type="ORF">GCM10007147_26220</name>
</gene>